<feature type="compositionally biased region" description="Gly residues" evidence="1">
    <location>
        <begin position="28"/>
        <end position="44"/>
    </location>
</feature>
<dbReference type="EMBL" id="NHYE01004362">
    <property type="protein sequence ID" value="PPQ85040.1"/>
    <property type="molecule type" value="Genomic_DNA"/>
</dbReference>
<feature type="compositionally biased region" description="Low complexity" evidence="1">
    <location>
        <begin position="1"/>
        <end position="20"/>
    </location>
</feature>
<feature type="region of interest" description="Disordered" evidence="1">
    <location>
        <begin position="451"/>
        <end position="518"/>
    </location>
</feature>
<evidence type="ECO:0000256" key="1">
    <source>
        <dbReference type="SAM" id="MobiDB-lite"/>
    </source>
</evidence>
<evidence type="ECO:0000313" key="3">
    <source>
        <dbReference type="Proteomes" id="UP000284706"/>
    </source>
</evidence>
<accession>A0A409X2R8</accession>
<feature type="region of interest" description="Disordered" evidence="1">
    <location>
        <begin position="567"/>
        <end position="597"/>
    </location>
</feature>
<feature type="compositionally biased region" description="Low complexity" evidence="1">
    <location>
        <begin position="455"/>
        <end position="475"/>
    </location>
</feature>
<feature type="compositionally biased region" description="Low complexity" evidence="1">
    <location>
        <begin position="52"/>
        <end position="94"/>
    </location>
</feature>
<name>A0A409X2R8_9AGAR</name>
<proteinExistence type="predicted"/>
<feature type="compositionally biased region" description="Low complexity" evidence="1">
    <location>
        <begin position="169"/>
        <end position="203"/>
    </location>
</feature>
<keyword evidence="3" id="KW-1185">Reference proteome</keyword>
<organism evidence="2 3">
    <name type="scientific">Gymnopilus dilepis</name>
    <dbReference type="NCBI Taxonomy" id="231916"/>
    <lineage>
        <taxon>Eukaryota</taxon>
        <taxon>Fungi</taxon>
        <taxon>Dikarya</taxon>
        <taxon>Basidiomycota</taxon>
        <taxon>Agaricomycotina</taxon>
        <taxon>Agaricomycetes</taxon>
        <taxon>Agaricomycetidae</taxon>
        <taxon>Agaricales</taxon>
        <taxon>Agaricineae</taxon>
        <taxon>Hymenogastraceae</taxon>
        <taxon>Gymnopilus</taxon>
    </lineage>
</organism>
<feature type="compositionally biased region" description="Low complexity" evidence="1">
    <location>
        <begin position="501"/>
        <end position="518"/>
    </location>
</feature>
<sequence>MIITAKAATAPSPGSAPAPAHRVISPPGGSGNAEGGDGSAGGKSVGCDHDVTSSATAAGSTLTTSSPRIAEGAGATPVAGGAAPTSTASSSRSANDNPVPGAARQDGTSNSTSGPGHPNFAMEREVNSSRNRGATAGAGNAGRRGTEGRGGVSADVNAGIAARVIVAATGSSSSQPPISGQSTLAAADTTSSPSATAPSGQQSADRRSLVFTVPPSAPVVLPVWRAQVPKAGATPAGLASCSGSTSTGSSATAASQDLKQQGKPTSAAPAPPEAGNKAGYSRFRVDLKSSAHSAQPTDTVQLPQILENSEMFRVFKPSSTNAAIGRLITSQPGLSVDVFKEFLHSQGRGCWEYGCWCTPSTGSSASGTYVPTPVVPHRAPFVYKPPPAGGAGAAAAQNSGASGGMRFYDQETLQRGLAYAQAYAEAYHKAYSHLPGNPNTQPYSAAPLHVKESVTPSKSTPAPAPPSSSSSTAPPASQPPFQPAQIAQAPSKPQTPVSQQPSAHPYATSSAPTSTYSYIHPELLGPRTEQRRQLKTGVPTSSAELLAAAAALPSLVKTKTRRKAVVAPTAGGGASGAGQGEFVHESGRSGKEKEGQGRFSVQVSMEAGGQAPPPLPKMTPAFMLQGGVLQAVPTIPVASMSAGAPGHAEFGSTSAPYSNCPLQPPPTPGFGTGIATSFCPSPCCLSWLPLGASQLRQMRAEVVFQVPVLVDWKMTHLPWDERRSYESLERACPYPRANTKLLRLQFQFSPVYRPVAVAGPEAQVLSKVGASIDGPAVGASSAAVQALATEMAMMVDARRMTPPMRPHLDLVGGVDGGVLIVDVQVKGPPSSCWNPSSKHKH</sequence>
<comment type="caution">
    <text evidence="2">The sequence shown here is derived from an EMBL/GenBank/DDBJ whole genome shotgun (WGS) entry which is preliminary data.</text>
</comment>
<feature type="region of interest" description="Disordered" evidence="1">
    <location>
        <begin position="233"/>
        <end position="278"/>
    </location>
</feature>
<feature type="compositionally biased region" description="Low complexity" evidence="1">
    <location>
        <begin position="130"/>
        <end position="143"/>
    </location>
</feature>
<feature type="compositionally biased region" description="Gly residues" evidence="1">
    <location>
        <begin position="570"/>
        <end position="579"/>
    </location>
</feature>
<feature type="compositionally biased region" description="Low complexity" evidence="1">
    <location>
        <begin position="236"/>
        <end position="255"/>
    </location>
</feature>
<gene>
    <name evidence="2" type="ORF">CVT26_007709</name>
</gene>
<reference evidence="2 3" key="1">
    <citation type="journal article" date="2018" name="Evol. Lett.">
        <title>Horizontal gene cluster transfer increased hallucinogenic mushroom diversity.</title>
        <authorList>
            <person name="Reynolds H.T."/>
            <person name="Vijayakumar V."/>
            <person name="Gluck-Thaler E."/>
            <person name="Korotkin H.B."/>
            <person name="Matheny P.B."/>
            <person name="Slot J.C."/>
        </authorList>
    </citation>
    <scope>NUCLEOTIDE SEQUENCE [LARGE SCALE GENOMIC DNA]</scope>
    <source>
        <strain evidence="2 3">SRW20</strain>
    </source>
</reference>
<feature type="compositionally biased region" description="Basic and acidic residues" evidence="1">
    <location>
        <begin position="582"/>
        <end position="596"/>
    </location>
</feature>
<dbReference type="InParanoid" id="A0A409X2R8"/>
<feature type="non-terminal residue" evidence="2">
    <location>
        <position position="841"/>
    </location>
</feature>
<dbReference type="OrthoDB" id="3070249at2759"/>
<evidence type="ECO:0000313" key="2">
    <source>
        <dbReference type="EMBL" id="PPQ85040.1"/>
    </source>
</evidence>
<feature type="region of interest" description="Disordered" evidence="1">
    <location>
        <begin position="1"/>
        <end position="153"/>
    </location>
</feature>
<feature type="region of interest" description="Disordered" evidence="1">
    <location>
        <begin position="169"/>
        <end position="207"/>
    </location>
</feature>
<dbReference type="Proteomes" id="UP000284706">
    <property type="component" value="Unassembled WGS sequence"/>
</dbReference>
<dbReference type="AlphaFoldDB" id="A0A409X2R8"/>
<protein>
    <submittedName>
        <fullName evidence="2">Uncharacterized protein</fullName>
    </submittedName>
</protein>